<dbReference type="SUPFAM" id="SSF55136">
    <property type="entry name" value="Probable bacterial effector-binding domain"/>
    <property type="match status" value="1"/>
</dbReference>
<evidence type="ECO:0000256" key="2">
    <source>
        <dbReference type="SAM" id="Coils"/>
    </source>
</evidence>
<evidence type="ECO:0000313" key="5">
    <source>
        <dbReference type="Proteomes" id="UP000050501"/>
    </source>
</evidence>
<dbReference type="InterPro" id="IPR011256">
    <property type="entry name" value="Reg_factor_effector_dom_sf"/>
</dbReference>
<dbReference type="CDD" id="cd01107">
    <property type="entry name" value="HTH_BmrR"/>
    <property type="match status" value="1"/>
</dbReference>
<keyword evidence="5" id="KW-1185">Reference proteome</keyword>
<sequence>MKLKIGEFARLGQVSVQTLRYYDDLGLIKAHAVDPFSGYRYYTLEQLPRLLQILAMKDLGISLQQIGTLLEQEMDTAELRRVLLLKQEELRSEVQESLERLERVQARLRLLEHSERTPLYEVVIKSVEAVRMVSERGTVASYWEADPLWMRLHERFEERPPSPCGPYFTLCHANEPEIDLEVCMPVAADAAWEGVETRVLPAVETMACTVHRGPFTGLVTGFTALITWMDANGYSIAGPDREIYLRLPEPGRYDSDANAVTELQIPVVRNHS</sequence>
<dbReference type="InterPro" id="IPR000551">
    <property type="entry name" value="MerR-type_HTH_dom"/>
</dbReference>
<dbReference type="EMBL" id="LGCM01000055">
    <property type="protein sequence ID" value="KPL78523.1"/>
    <property type="molecule type" value="Genomic_DNA"/>
</dbReference>
<keyword evidence="2" id="KW-0175">Coiled coil</keyword>
<gene>
    <name evidence="4" type="ORF">ADN01_14925</name>
</gene>
<dbReference type="Gene3D" id="1.10.1660.10">
    <property type="match status" value="1"/>
</dbReference>
<organism evidence="4 5">
    <name type="scientific">Levilinea saccharolytica</name>
    <dbReference type="NCBI Taxonomy" id="229921"/>
    <lineage>
        <taxon>Bacteria</taxon>
        <taxon>Bacillati</taxon>
        <taxon>Chloroflexota</taxon>
        <taxon>Anaerolineae</taxon>
        <taxon>Anaerolineales</taxon>
        <taxon>Anaerolineaceae</taxon>
        <taxon>Levilinea</taxon>
    </lineage>
</organism>
<name>A0A0P6XE75_9CHLR</name>
<dbReference type="PANTHER" id="PTHR30204:SF97">
    <property type="entry name" value="MERR FAMILY REGULATORY PROTEIN"/>
    <property type="match status" value="1"/>
</dbReference>
<dbReference type="AlphaFoldDB" id="A0A0P6XE75"/>
<feature type="domain" description="HTH merR-type" evidence="3">
    <location>
        <begin position="2"/>
        <end position="72"/>
    </location>
</feature>
<dbReference type="PROSITE" id="PS50937">
    <property type="entry name" value="HTH_MERR_2"/>
    <property type="match status" value="1"/>
</dbReference>
<dbReference type="SMART" id="SM00871">
    <property type="entry name" value="AraC_E_bind"/>
    <property type="match status" value="1"/>
</dbReference>
<dbReference type="InterPro" id="IPR047057">
    <property type="entry name" value="MerR_fam"/>
</dbReference>
<dbReference type="InterPro" id="IPR010499">
    <property type="entry name" value="AraC_E-bd"/>
</dbReference>
<dbReference type="InterPro" id="IPR009061">
    <property type="entry name" value="DNA-bd_dom_put_sf"/>
</dbReference>
<dbReference type="RefSeq" id="WP_062418831.1">
    <property type="nucleotide sequence ID" value="NZ_DF967974.1"/>
</dbReference>
<evidence type="ECO:0000259" key="3">
    <source>
        <dbReference type="PROSITE" id="PS50937"/>
    </source>
</evidence>
<reference evidence="4 5" key="1">
    <citation type="submission" date="2015-07" db="EMBL/GenBank/DDBJ databases">
        <title>Genome sequence of Levilinea saccharolytica DSM 16555.</title>
        <authorList>
            <person name="Hemp J."/>
            <person name="Ward L.M."/>
            <person name="Pace L.A."/>
            <person name="Fischer W.W."/>
        </authorList>
    </citation>
    <scope>NUCLEOTIDE SEQUENCE [LARGE SCALE GENOMIC DNA]</scope>
    <source>
        <strain evidence="4 5">KIBI-1</strain>
    </source>
</reference>
<dbReference type="SMART" id="SM00422">
    <property type="entry name" value="HTH_MERR"/>
    <property type="match status" value="1"/>
</dbReference>
<dbReference type="STRING" id="229921.ADN01_14925"/>
<feature type="coiled-coil region" evidence="2">
    <location>
        <begin position="84"/>
        <end position="114"/>
    </location>
</feature>
<dbReference type="GO" id="GO:0003700">
    <property type="term" value="F:DNA-binding transcription factor activity"/>
    <property type="evidence" value="ECO:0007669"/>
    <property type="project" value="InterPro"/>
</dbReference>
<protein>
    <recommendedName>
        <fullName evidence="3">HTH merR-type domain-containing protein</fullName>
    </recommendedName>
</protein>
<dbReference type="Proteomes" id="UP000050501">
    <property type="component" value="Unassembled WGS sequence"/>
</dbReference>
<dbReference type="Gene3D" id="3.20.80.10">
    <property type="entry name" value="Regulatory factor, effector binding domain"/>
    <property type="match status" value="1"/>
</dbReference>
<accession>A0A0P6XE75</accession>
<keyword evidence="1" id="KW-0238">DNA-binding</keyword>
<dbReference type="Pfam" id="PF13411">
    <property type="entry name" value="MerR_1"/>
    <property type="match status" value="1"/>
</dbReference>
<evidence type="ECO:0000313" key="4">
    <source>
        <dbReference type="EMBL" id="KPL78523.1"/>
    </source>
</evidence>
<dbReference type="Pfam" id="PF06445">
    <property type="entry name" value="GyrI-like"/>
    <property type="match status" value="1"/>
</dbReference>
<comment type="caution">
    <text evidence="4">The sequence shown here is derived from an EMBL/GenBank/DDBJ whole genome shotgun (WGS) entry which is preliminary data.</text>
</comment>
<dbReference type="SUPFAM" id="SSF46955">
    <property type="entry name" value="Putative DNA-binding domain"/>
    <property type="match status" value="1"/>
</dbReference>
<dbReference type="GO" id="GO:0003677">
    <property type="term" value="F:DNA binding"/>
    <property type="evidence" value="ECO:0007669"/>
    <property type="project" value="UniProtKB-KW"/>
</dbReference>
<dbReference type="InterPro" id="IPR029442">
    <property type="entry name" value="GyrI-like"/>
</dbReference>
<evidence type="ECO:0000256" key="1">
    <source>
        <dbReference type="ARBA" id="ARBA00023125"/>
    </source>
</evidence>
<dbReference type="PANTHER" id="PTHR30204">
    <property type="entry name" value="REDOX-CYCLING DRUG-SENSING TRANSCRIPTIONAL ACTIVATOR SOXR"/>
    <property type="match status" value="1"/>
</dbReference>
<proteinExistence type="predicted"/>